<evidence type="ECO:0000256" key="1">
    <source>
        <dbReference type="SAM" id="MobiDB-lite"/>
    </source>
</evidence>
<comment type="caution">
    <text evidence="2">The sequence shown here is derived from an EMBL/GenBank/DDBJ whole genome shotgun (WGS) entry which is preliminary data.</text>
</comment>
<keyword evidence="3" id="KW-1185">Reference proteome</keyword>
<sequence>MHLIAKAEWMSLRFQDFKRVNDYNSSLFRICSQLNFCGEEVSNAIMLEKTLSTFHASNNSIALPEVSATNTHEPRKNIHRRGRSRGRCHFSQNSNLGHDNTRGHGRGHPYNHDCGQSNNNNHAP</sequence>
<proteinExistence type="predicted"/>
<evidence type="ECO:0000313" key="3">
    <source>
        <dbReference type="Proteomes" id="UP000235145"/>
    </source>
</evidence>
<reference evidence="2 3" key="1">
    <citation type="journal article" date="2017" name="Nat. Commun.">
        <title>Genome assembly with in vitro proximity ligation data and whole-genome triplication in lettuce.</title>
        <authorList>
            <person name="Reyes-Chin-Wo S."/>
            <person name="Wang Z."/>
            <person name="Yang X."/>
            <person name="Kozik A."/>
            <person name="Arikit S."/>
            <person name="Song C."/>
            <person name="Xia L."/>
            <person name="Froenicke L."/>
            <person name="Lavelle D.O."/>
            <person name="Truco M.J."/>
            <person name="Xia R."/>
            <person name="Zhu S."/>
            <person name="Xu C."/>
            <person name="Xu H."/>
            <person name="Xu X."/>
            <person name="Cox K."/>
            <person name="Korf I."/>
            <person name="Meyers B.C."/>
            <person name="Michelmore R.W."/>
        </authorList>
    </citation>
    <scope>NUCLEOTIDE SEQUENCE [LARGE SCALE GENOMIC DNA]</scope>
    <source>
        <strain evidence="3">cv. Salinas</strain>
        <tissue evidence="2">Seedlings</tissue>
    </source>
</reference>
<evidence type="ECO:0000313" key="2">
    <source>
        <dbReference type="EMBL" id="KAJ0187931.1"/>
    </source>
</evidence>
<accession>A0A9R1UJ92</accession>
<dbReference type="PANTHER" id="PTHR33325">
    <property type="entry name" value="ZINC FINGER, CCHC-TYPE-RELATED"/>
    <property type="match status" value="1"/>
</dbReference>
<protein>
    <submittedName>
        <fullName evidence="2">Uncharacterized protein</fullName>
    </submittedName>
</protein>
<feature type="compositionally biased region" description="Polar residues" evidence="1">
    <location>
        <begin position="114"/>
        <end position="124"/>
    </location>
</feature>
<dbReference type="AlphaFoldDB" id="A0A9R1UJ92"/>
<name>A0A9R1UJ92_LACSA</name>
<gene>
    <name evidence="2" type="ORF">LSAT_V11C900486490</name>
</gene>
<organism evidence="2 3">
    <name type="scientific">Lactuca sativa</name>
    <name type="common">Garden lettuce</name>
    <dbReference type="NCBI Taxonomy" id="4236"/>
    <lineage>
        <taxon>Eukaryota</taxon>
        <taxon>Viridiplantae</taxon>
        <taxon>Streptophyta</taxon>
        <taxon>Embryophyta</taxon>
        <taxon>Tracheophyta</taxon>
        <taxon>Spermatophyta</taxon>
        <taxon>Magnoliopsida</taxon>
        <taxon>eudicotyledons</taxon>
        <taxon>Gunneridae</taxon>
        <taxon>Pentapetalae</taxon>
        <taxon>asterids</taxon>
        <taxon>campanulids</taxon>
        <taxon>Asterales</taxon>
        <taxon>Asteraceae</taxon>
        <taxon>Cichorioideae</taxon>
        <taxon>Cichorieae</taxon>
        <taxon>Lactucinae</taxon>
        <taxon>Lactuca</taxon>
    </lineage>
</organism>
<feature type="region of interest" description="Disordered" evidence="1">
    <location>
        <begin position="65"/>
        <end position="124"/>
    </location>
</feature>
<dbReference type="PANTHER" id="PTHR33325:SF12">
    <property type="entry name" value="ZINC FINGER, CCHC-TYPE-RELATED"/>
    <property type="match status" value="1"/>
</dbReference>
<feature type="compositionally biased region" description="Basic residues" evidence="1">
    <location>
        <begin position="77"/>
        <end position="88"/>
    </location>
</feature>
<dbReference type="EMBL" id="NBSK02000009">
    <property type="protein sequence ID" value="KAJ0187931.1"/>
    <property type="molecule type" value="Genomic_DNA"/>
</dbReference>
<dbReference type="Proteomes" id="UP000235145">
    <property type="component" value="Unassembled WGS sequence"/>
</dbReference>